<evidence type="ECO:0000256" key="1">
    <source>
        <dbReference type="ARBA" id="ARBA00008755"/>
    </source>
</evidence>
<dbReference type="PANTHER" id="PTHR46465:SF2">
    <property type="entry name" value="LATERAL SIGNALING TARGET PROTEIN 2 HOMOLOG"/>
    <property type="match status" value="1"/>
</dbReference>
<feature type="compositionally biased region" description="Low complexity" evidence="6">
    <location>
        <begin position="952"/>
        <end position="962"/>
    </location>
</feature>
<feature type="domain" description="FYVE-type" evidence="7">
    <location>
        <begin position="1094"/>
        <end position="1150"/>
    </location>
</feature>
<dbReference type="CDD" id="cd15731">
    <property type="entry name" value="FYVE_LST2"/>
    <property type="match status" value="1"/>
</dbReference>
<evidence type="ECO:0000256" key="6">
    <source>
        <dbReference type="SAM" id="MobiDB-lite"/>
    </source>
</evidence>
<keyword evidence="4" id="KW-0862">Zinc</keyword>
<comment type="caution">
    <text evidence="8">The sequence shown here is derived from an EMBL/GenBank/DDBJ whole genome shotgun (WGS) entry which is preliminary data.</text>
</comment>
<dbReference type="Gene3D" id="3.30.40.10">
    <property type="entry name" value="Zinc/RING finger domain, C3HC4 (zinc finger)"/>
    <property type="match status" value="1"/>
</dbReference>
<proteinExistence type="inferred from homology"/>
<dbReference type="InterPro" id="IPR051118">
    <property type="entry name" value="LST-2"/>
</dbReference>
<dbReference type="InterPro" id="IPR011011">
    <property type="entry name" value="Znf_FYVE_PHD"/>
</dbReference>
<sequence length="1163" mass="126301">MNSLRKWLYRPKKIDKSLLAQFYFADEELNTVAAELDSFDSRKDPERCQALVSQLRACQDKVLTIVQRMMDEAIPFARTSRDFRVKFPDDVVQENLAGQLWFGAECLAAGSSIMNREVESASMRPLARALTKNLDSLRCILRDQCLVSVNEYSERIREALIIFDKLFAEFELSYVSAMVPVKSVKDYETIQEITVLFSETVIRAKHLGYITTDMIDEYDPALMFTIPRLAIICGLLIYADGPLNPDSHSWNMSDMFRPFQTLLYKIRELLYTLSEAELLTLERALCSQDEPAFLSSTQRNSPPSSTTTTAVQTDALPLLTKEMLEDSQSCSSTDRSASSDIEDASLVATDDGAVGLESASHISGHAGVLGESVSCGAICCHGKEGSRSEQDAASRPKFLNKSDSNDSGLHSDGVSNSDSQYTISSSDSNQLLSQSSISSPVQSPSIENVPEDCTVEEDEEYTHYQLCQSMPEPAHTMSEASSGSSSDNSEITQDLPGNAGSEANCSASSVSSDVSEASRVTVVSSSGGNADTRLDAEAGKVSMSGLPCASCPQCRVFFENLCNVTAEVGHRCGQRQQTQAEAEVSEEQGSQQDDVSDNRDGNAEEGRLGEQNEQRDDGETGCDTRDACGDCSDTVNDQTSERDIDTSVYTLSPESQTSEGIDCDHNLNSGSASPHDLHGLAQAIQTVYPSVNDTPKMADACDDASHASNSTHELSRNMTDSTPSSSCDNSKQQLCDNNSHNHAAGEDSSGSRNSPEKPATEDSGASLSGLGSGEELAEDSTQSQCDRCTQTPHSVINNDQSSKIHHHHSRQHSNTPTTIPPAVLASPTSPSASSQTVCDNCDGSSNSAKSKVGHPSPPKSSHPQSSTRKGDPKSKTEKRSNNSTSSQSQKPSKVKNHGAGIKSPASSSAERLKQYADNWSDCSSGSDVDKRGSNADRGGRSRHRGSCVDGTASGSSGCEGSSSASDCEWDQESCSSSETSSYNSECHDDEEIALAVQAAELASRNHARARFRSSSDMIHRLFVCISGVADQLQTNFAGDLRNILRVVFNLNCSEPVVMEDEKAFRRQWRRGARSFYRSIGERSNSREPPTWIPDDQSTMCMSCKTPFTFVRRRHHCRNCGKIFCGRCSSNAVSLPHFGHTKPVRVCNRCFMFQVTPFTMQGQA</sequence>
<feature type="compositionally biased region" description="Low complexity" evidence="6">
    <location>
        <begin position="501"/>
        <end position="512"/>
    </location>
</feature>
<evidence type="ECO:0000313" key="9">
    <source>
        <dbReference type="Proteomes" id="UP001519460"/>
    </source>
</evidence>
<dbReference type="SMART" id="SM00064">
    <property type="entry name" value="FYVE"/>
    <property type="match status" value="1"/>
</dbReference>
<feature type="compositionally biased region" description="Low complexity" evidence="6">
    <location>
        <begin position="415"/>
        <end position="446"/>
    </location>
</feature>
<feature type="compositionally biased region" description="Polar residues" evidence="6">
    <location>
        <begin position="781"/>
        <end position="801"/>
    </location>
</feature>
<accession>A0ABD0L655</accession>
<feature type="compositionally biased region" description="Basic and acidic residues" evidence="6">
    <location>
        <begin position="596"/>
        <end position="628"/>
    </location>
</feature>
<protein>
    <recommendedName>
        <fullName evidence="7">FYVE-type domain-containing protein</fullName>
    </recommendedName>
</protein>
<keyword evidence="2" id="KW-0479">Metal-binding</keyword>
<name>A0ABD0L655_9CAEN</name>
<evidence type="ECO:0000256" key="3">
    <source>
        <dbReference type="ARBA" id="ARBA00022771"/>
    </source>
</evidence>
<feature type="compositionally biased region" description="Low complexity" evidence="6">
    <location>
        <begin position="820"/>
        <end position="834"/>
    </location>
</feature>
<dbReference type="InterPro" id="IPR043269">
    <property type="entry name" value="FYVE_LST2"/>
</dbReference>
<feature type="compositionally biased region" description="Polar residues" evidence="6">
    <location>
        <begin position="647"/>
        <end position="659"/>
    </location>
</feature>
<evidence type="ECO:0000256" key="2">
    <source>
        <dbReference type="ARBA" id="ARBA00022723"/>
    </source>
</evidence>
<evidence type="ECO:0000256" key="4">
    <source>
        <dbReference type="ARBA" id="ARBA00022833"/>
    </source>
</evidence>
<feature type="compositionally biased region" description="Polar residues" evidence="6">
    <location>
        <begin position="881"/>
        <end position="891"/>
    </location>
</feature>
<dbReference type="AlphaFoldDB" id="A0ABD0L655"/>
<feature type="compositionally biased region" description="Polar residues" evidence="6">
    <location>
        <begin position="835"/>
        <end position="848"/>
    </location>
</feature>
<feature type="compositionally biased region" description="Low complexity" evidence="6">
    <location>
        <begin position="478"/>
        <end position="489"/>
    </location>
</feature>
<dbReference type="Proteomes" id="UP001519460">
    <property type="component" value="Unassembled WGS sequence"/>
</dbReference>
<dbReference type="PROSITE" id="PS50178">
    <property type="entry name" value="ZF_FYVE"/>
    <property type="match status" value="1"/>
</dbReference>
<keyword evidence="9" id="KW-1185">Reference proteome</keyword>
<dbReference type="GO" id="GO:0008270">
    <property type="term" value="F:zinc ion binding"/>
    <property type="evidence" value="ECO:0007669"/>
    <property type="project" value="UniProtKB-KW"/>
</dbReference>
<evidence type="ECO:0000256" key="5">
    <source>
        <dbReference type="PROSITE-ProRule" id="PRU00091"/>
    </source>
</evidence>
<organism evidence="8 9">
    <name type="scientific">Batillaria attramentaria</name>
    <dbReference type="NCBI Taxonomy" id="370345"/>
    <lineage>
        <taxon>Eukaryota</taxon>
        <taxon>Metazoa</taxon>
        <taxon>Spiralia</taxon>
        <taxon>Lophotrochozoa</taxon>
        <taxon>Mollusca</taxon>
        <taxon>Gastropoda</taxon>
        <taxon>Caenogastropoda</taxon>
        <taxon>Sorbeoconcha</taxon>
        <taxon>Cerithioidea</taxon>
        <taxon>Batillariidae</taxon>
        <taxon>Batillaria</taxon>
    </lineage>
</organism>
<comment type="similarity">
    <text evidence="1">Belongs to the lst-2 family.</text>
</comment>
<reference evidence="8 9" key="1">
    <citation type="journal article" date="2023" name="Sci. Data">
        <title>Genome assembly of the Korean intertidal mud-creeper Batillaria attramentaria.</title>
        <authorList>
            <person name="Patra A.K."/>
            <person name="Ho P.T."/>
            <person name="Jun S."/>
            <person name="Lee S.J."/>
            <person name="Kim Y."/>
            <person name="Won Y.J."/>
        </authorList>
    </citation>
    <scope>NUCLEOTIDE SEQUENCE [LARGE SCALE GENOMIC DNA]</scope>
    <source>
        <strain evidence="8">Wonlab-2016</strain>
    </source>
</reference>
<feature type="region of interest" description="Disordered" evidence="6">
    <location>
        <begin position="579"/>
        <end position="676"/>
    </location>
</feature>
<keyword evidence="3 5" id="KW-0863">Zinc-finger</keyword>
<dbReference type="EMBL" id="JACVVK020000081">
    <property type="protein sequence ID" value="KAK7494733.1"/>
    <property type="molecule type" value="Genomic_DNA"/>
</dbReference>
<dbReference type="PANTHER" id="PTHR46465">
    <property type="entry name" value="LATERAL SIGNALING TARGET PROTEIN 2 HOMOLOG"/>
    <property type="match status" value="1"/>
</dbReference>
<feature type="compositionally biased region" description="Basic and acidic residues" evidence="6">
    <location>
        <begin position="927"/>
        <end position="939"/>
    </location>
</feature>
<evidence type="ECO:0000313" key="8">
    <source>
        <dbReference type="EMBL" id="KAK7494733.1"/>
    </source>
</evidence>
<evidence type="ECO:0000259" key="7">
    <source>
        <dbReference type="PROSITE" id="PS50178"/>
    </source>
</evidence>
<dbReference type="SUPFAM" id="SSF57903">
    <property type="entry name" value="FYVE/PHD zinc finger"/>
    <property type="match status" value="1"/>
</dbReference>
<feature type="compositionally biased region" description="Polar residues" evidence="6">
    <location>
        <begin position="706"/>
        <end position="741"/>
    </location>
</feature>
<dbReference type="InterPro" id="IPR013083">
    <property type="entry name" value="Znf_RING/FYVE/PHD"/>
</dbReference>
<feature type="region of interest" description="Disordered" evidence="6">
    <location>
        <begin position="383"/>
        <end position="448"/>
    </location>
</feature>
<feature type="compositionally biased region" description="Basic and acidic residues" evidence="6">
    <location>
        <begin position="383"/>
        <end position="394"/>
    </location>
</feature>
<dbReference type="InterPro" id="IPR000306">
    <property type="entry name" value="Znf_FYVE"/>
</dbReference>
<dbReference type="Pfam" id="PF01363">
    <property type="entry name" value="FYVE"/>
    <property type="match status" value="1"/>
</dbReference>
<feature type="region of interest" description="Disordered" evidence="6">
    <location>
        <begin position="474"/>
        <end position="512"/>
    </location>
</feature>
<feature type="region of interest" description="Disordered" evidence="6">
    <location>
        <begin position="695"/>
        <end position="962"/>
    </location>
</feature>
<feature type="compositionally biased region" description="Basic and acidic residues" evidence="6">
    <location>
        <begin position="868"/>
        <end position="880"/>
    </location>
</feature>
<gene>
    <name evidence="8" type="ORF">BaRGS_00014131</name>
</gene>
<dbReference type="InterPro" id="IPR017455">
    <property type="entry name" value="Znf_FYVE-rel"/>
</dbReference>